<dbReference type="AlphaFoldDB" id="A0A3D6APV9"/>
<sequence>MAIDKIKTVGQLRKVIENLSDDYEIEMRIRRKLSDDEIRELHNKYGRIYPYPYETQYPELEFDDIGVSDKVLCLGVELKNE</sequence>
<protein>
    <submittedName>
        <fullName evidence="1">Uncharacterized protein</fullName>
    </submittedName>
</protein>
<accession>A0A3D6APV9</accession>
<dbReference type="EMBL" id="VVYV01000026">
    <property type="protein sequence ID" value="KAA5416583.1"/>
    <property type="molecule type" value="Genomic_DNA"/>
</dbReference>
<gene>
    <name evidence="1" type="ORF">F2Y81_15635</name>
</gene>
<proteinExistence type="predicted"/>
<name>A0A3D6APV9_9BACE</name>
<reference evidence="1 2" key="1">
    <citation type="journal article" date="2019" name="Nat. Med.">
        <title>A library of human gut bacterial isolates paired with longitudinal multiomics data enables mechanistic microbiome research.</title>
        <authorList>
            <person name="Poyet M."/>
            <person name="Groussin M."/>
            <person name="Gibbons S.M."/>
            <person name="Avila-Pacheco J."/>
            <person name="Jiang X."/>
            <person name="Kearney S.M."/>
            <person name="Perrotta A.R."/>
            <person name="Berdy B."/>
            <person name="Zhao S."/>
            <person name="Lieberman T.D."/>
            <person name="Swanson P.K."/>
            <person name="Smith M."/>
            <person name="Roesemann S."/>
            <person name="Alexander J.E."/>
            <person name="Rich S.A."/>
            <person name="Livny J."/>
            <person name="Vlamakis H."/>
            <person name="Clish C."/>
            <person name="Bullock K."/>
            <person name="Deik A."/>
            <person name="Scott J."/>
            <person name="Pierce K.A."/>
            <person name="Xavier R.J."/>
            <person name="Alm E.J."/>
        </authorList>
    </citation>
    <scope>NUCLEOTIDE SEQUENCE [LARGE SCALE GENOMIC DNA]</scope>
    <source>
        <strain evidence="1 2">BIOML-A6</strain>
    </source>
</reference>
<organism evidence="1 2">
    <name type="scientific">Bacteroides cellulosilyticus</name>
    <dbReference type="NCBI Taxonomy" id="246787"/>
    <lineage>
        <taxon>Bacteria</taxon>
        <taxon>Pseudomonadati</taxon>
        <taxon>Bacteroidota</taxon>
        <taxon>Bacteroidia</taxon>
        <taxon>Bacteroidales</taxon>
        <taxon>Bacteroidaceae</taxon>
        <taxon>Bacteroides</taxon>
    </lineage>
</organism>
<evidence type="ECO:0000313" key="2">
    <source>
        <dbReference type="Proteomes" id="UP000448877"/>
    </source>
</evidence>
<comment type="caution">
    <text evidence="1">The sequence shown here is derived from an EMBL/GenBank/DDBJ whole genome shotgun (WGS) entry which is preliminary data.</text>
</comment>
<dbReference type="RefSeq" id="WP_149920148.1">
    <property type="nucleotide sequence ID" value="NZ_VVYV01000026.1"/>
</dbReference>
<evidence type="ECO:0000313" key="1">
    <source>
        <dbReference type="EMBL" id="KAA5416583.1"/>
    </source>
</evidence>
<dbReference type="Proteomes" id="UP000448877">
    <property type="component" value="Unassembled WGS sequence"/>
</dbReference>